<dbReference type="SMART" id="SM00320">
    <property type="entry name" value="WD40"/>
    <property type="match status" value="7"/>
</dbReference>
<dbReference type="Pfam" id="PF00400">
    <property type="entry name" value="WD40"/>
    <property type="match status" value="6"/>
</dbReference>
<dbReference type="Gene3D" id="2.130.10.10">
    <property type="entry name" value="YVTN repeat-like/Quinoprotein amine dehydrogenase"/>
    <property type="match status" value="5"/>
</dbReference>
<dbReference type="OrthoDB" id="538223at2759"/>
<evidence type="ECO:0000256" key="2">
    <source>
        <dbReference type="ARBA" id="ARBA00022737"/>
    </source>
</evidence>
<dbReference type="PRINTS" id="PR00320">
    <property type="entry name" value="GPROTEINBRPT"/>
</dbReference>
<dbReference type="Proteomes" id="UP000714275">
    <property type="component" value="Unassembled WGS sequence"/>
</dbReference>
<name>A0A9P7CVG5_9AGAM</name>
<keyword evidence="6" id="KW-1185">Reference proteome</keyword>
<feature type="repeat" description="WD" evidence="3">
    <location>
        <begin position="584"/>
        <end position="625"/>
    </location>
</feature>
<evidence type="ECO:0000256" key="4">
    <source>
        <dbReference type="SAM" id="MobiDB-lite"/>
    </source>
</evidence>
<feature type="repeat" description="WD" evidence="3">
    <location>
        <begin position="21"/>
        <end position="62"/>
    </location>
</feature>
<reference evidence="5" key="1">
    <citation type="journal article" date="2020" name="New Phytol.">
        <title>Comparative genomics reveals dynamic genome evolution in host specialist ectomycorrhizal fungi.</title>
        <authorList>
            <person name="Lofgren L.A."/>
            <person name="Nguyen N.H."/>
            <person name="Vilgalys R."/>
            <person name="Ruytinx J."/>
            <person name="Liao H.L."/>
            <person name="Branco S."/>
            <person name="Kuo A."/>
            <person name="LaButti K."/>
            <person name="Lipzen A."/>
            <person name="Andreopoulos W."/>
            <person name="Pangilinan J."/>
            <person name="Riley R."/>
            <person name="Hundley H."/>
            <person name="Na H."/>
            <person name="Barry K."/>
            <person name="Grigoriev I.V."/>
            <person name="Stajich J.E."/>
            <person name="Kennedy P.G."/>
        </authorList>
    </citation>
    <scope>NUCLEOTIDE SEQUENCE</scope>
    <source>
        <strain evidence="5">DOB743</strain>
    </source>
</reference>
<dbReference type="PANTHER" id="PTHR19848:SF8">
    <property type="entry name" value="F-BOX AND WD REPEAT DOMAIN CONTAINING 7"/>
    <property type="match status" value="1"/>
</dbReference>
<organism evidence="5 6">
    <name type="scientific">Suillus placidus</name>
    <dbReference type="NCBI Taxonomy" id="48579"/>
    <lineage>
        <taxon>Eukaryota</taxon>
        <taxon>Fungi</taxon>
        <taxon>Dikarya</taxon>
        <taxon>Basidiomycota</taxon>
        <taxon>Agaricomycotina</taxon>
        <taxon>Agaricomycetes</taxon>
        <taxon>Agaricomycetidae</taxon>
        <taxon>Boletales</taxon>
        <taxon>Suillineae</taxon>
        <taxon>Suillaceae</taxon>
        <taxon>Suillus</taxon>
    </lineage>
</organism>
<dbReference type="SUPFAM" id="SSF50978">
    <property type="entry name" value="WD40 repeat-like"/>
    <property type="match status" value="2"/>
</dbReference>
<evidence type="ECO:0000256" key="1">
    <source>
        <dbReference type="ARBA" id="ARBA00022574"/>
    </source>
</evidence>
<protein>
    <submittedName>
        <fullName evidence="5">WD40-repeat-containing domain protein</fullName>
    </submittedName>
</protein>
<keyword evidence="1 3" id="KW-0853">WD repeat</keyword>
<dbReference type="PROSITE" id="PS50082">
    <property type="entry name" value="WD_REPEATS_2"/>
    <property type="match status" value="5"/>
</dbReference>
<dbReference type="InterPro" id="IPR020472">
    <property type="entry name" value="WD40_PAC1"/>
</dbReference>
<evidence type="ECO:0000313" key="5">
    <source>
        <dbReference type="EMBL" id="KAG1761823.1"/>
    </source>
</evidence>
<feature type="repeat" description="WD" evidence="3">
    <location>
        <begin position="707"/>
        <end position="748"/>
    </location>
</feature>
<feature type="region of interest" description="Disordered" evidence="4">
    <location>
        <begin position="999"/>
        <end position="1018"/>
    </location>
</feature>
<keyword evidence="2" id="KW-0677">Repeat</keyword>
<feature type="repeat" description="WD" evidence="3">
    <location>
        <begin position="247"/>
        <end position="289"/>
    </location>
</feature>
<dbReference type="InterPro" id="IPR001680">
    <property type="entry name" value="WD40_rpt"/>
</dbReference>
<feature type="repeat" description="WD" evidence="3">
    <location>
        <begin position="110"/>
        <end position="151"/>
    </location>
</feature>
<evidence type="ECO:0000313" key="6">
    <source>
        <dbReference type="Proteomes" id="UP000714275"/>
    </source>
</evidence>
<sequence length="1018" mass="112248">MAPKSTKATTTKSNLIPAMTLQGHGDYIRSISYFPNGQRMISGSQDKTARHWDLKVGKEIKEVQDICERGVHAVAVSGDGRWVVTAGGDGSRVPGELKAREVETGIVKRFEGHSWGIDCIDISVDNTLLASGSDDRTARIWNLHTGKLVAGPFESLNLVCAVRFSTDSKKLAVKTLTENCLEVWDVQSQKLDVRRGESDGRVITSSPVFWTNSNKTIITSFKFFNNDDGKTIYEFDASTLETVGATFEGHTEGISGLALSFDGALLASASSQDNTLKLWAFESRQLLASFDVQNISLPLILSPDSRQLVYVTSTKDDHKIYICNTPPDILAQARTIARKNSALRDLLNSDATRRPPAGHRRPRISAIPMAPRSPPARDLQQPTFLRLSKLFRFSPRTTAVPAHHIQGRDPLDVPATLPLPSSLSGQVATQFDHFEISSPPPPSNSVAQSLRQHLSFLVPRHSHGPPVVEVSPGRRFTRLAVVKLPEYKKVDDTRHPSIQQALPQENDTADIDSLPDGSTFVTDWSFGLAYLPNVALQFGRVFCKFLLRWTYAVAVSRNGRWIVSAGGRPELKACEIEKGIVRKFEGHSWLITCIDISADSTLLASGAKDFTARIWSLDTAKLVAGPFESLDLVGAVRLSTDSKKLAKLDARIGKSPVGFLGTITCAPVFWTNQKQNIVAAFTFSSNDHAKTIYEFDATTLETVGVPFEGHTERVIGVALSFDGVLLASAAEDDSIKLWAFRSRQVLACFDIQKPNTIVFSPDSRQLACTTSTKNNYKICIFNTPLDVLIRTGISARKKSTFSDLRNSGGTRRSYAGYRKQPISAIPIAQRPPPATDSQQFFFVHQLLRFASRTPPVHPVQPRNLLDVPATLPLPSSVSGQAATQFNHFEISSPPPPSNGVTQFVREHLSFLVPRHRRMPPVVEVAPGRKVTRLAAANLPEYMKVDDTRQQAAPGVPEDVGSSDNDSLPDVHWCKAFLCYYSCWSHGRLRMPPRWRLERIDRPHQDGSRTGAHGRSTET</sequence>
<proteinExistence type="predicted"/>
<dbReference type="CDD" id="cd00200">
    <property type="entry name" value="WD40"/>
    <property type="match status" value="1"/>
</dbReference>
<dbReference type="AlphaFoldDB" id="A0A9P7CVG5"/>
<comment type="caution">
    <text evidence="5">The sequence shown here is derived from an EMBL/GenBank/DDBJ whole genome shotgun (WGS) entry which is preliminary data.</text>
</comment>
<dbReference type="PANTHER" id="PTHR19848">
    <property type="entry name" value="WD40 REPEAT PROTEIN"/>
    <property type="match status" value="1"/>
</dbReference>
<dbReference type="PROSITE" id="PS50294">
    <property type="entry name" value="WD_REPEATS_REGION"/>
    <property type="match status" value="4"/>
</dbReference>
<evidence type="ECO:0000256" key="3">
    <source>
        <dbReference type="PROSITE-ProRule" id="PRU00221"/>
    </source>
</evidence>
<dbReference type="PROSITE" id="PS00678">
    <property type="entry name" value="WD_REPEATS_1"/>
    <property type="match status" value="1"/>
</dbReference>
<dbReference type="EMBL" id="JABBWD010000307">
    <property type="protein sequence ID" value="KAG1761823.1"/>
    <property type="molecule type" value="Genomic_DNA"/>
</dbReference>
<accession>A0A9P7CVG5</accession>
<gene>
    <name evidence="5" type="ORF">EV702DRAFT_1233770</name>
</gene>
<dbReference type="InterPro" id="IPR019775">
    <property type="entry name" value="WD40_repeat_CS"/>
</dbReference>
<feature type="region of interest" description="Disordered" evidence="4">
    <location>
        <begin position="349"/>
        <end position="378"/>
    </location>
</feature>
<dbReference type="InterPro" id="IPR015943">
    <property type="entry name" value="WD40/YVTN_repeat-like_dom_sf"/>
</dbReference>
<dbReference type="InterPro" id="IPR036322">
    <property type="entry name" value="WD40_repeat_dom_sf"/>
</dbReference>